<evidence type="ECO:0000259" key="12">
    <source>
        <dbReference type="PROSITE" id="PS50262"/>
    </source>
</evidence>
<keyword evidence="4 11" id="KW-1133">Transmembrane helix</keyword>
<dbReference type="InterPro" id="IPR000276">
    <property type="entry name" value="GPCR_Rhodpsn"/>
</dbReference>
<evidence type="ECO:0000313" key="15">
    <source>
        <dbReference type="Proteomes" id="UP000014760"/>
    </source>
</evidence>
<dbReference type="AlphaFoldDB" id="R7V007"/>
<comment type="subcellular location">
    <subcellularLocation>
        <location evidence="1">Cell membrane</location>
        <topology evidence="1">Multi-pass membrane protein</topology>
    </subcellularLocation>
</comment>
<evidence type="ECO:0000256" key="8">
    <source>
        <dbReference type="ARBA" id="ARBA00023224"/>
    </source>
</evidence>
<reference evidence="13 15" key="2">
    <citation type="journal article" date="2013" name="Nature">
        <title>Insights into bilaterian evolution from three spiralian genomes.</title>
        <authorList>
            <person name="Simakov O."/>
            <person name="Marletaz F."/>
            <person name="Cho S.J."/>
            <person name="Edsinger-Gonzales E."/>
            <person name="Havlak P."/>
            <person name="Hellsten U."/>
            <person name="Kuo D.H."/>
            <person name="Larsson T."/>
            <person name="Lv J."/>
            <person name="Arendt D."/>
            <person name="Savage R."/>
            <person name="Osoegawa K."/>
            <person name="de Jong P."/>
            <person name="Grimwood J."/>
            <person name="Chapman J.A."/>
            <person name="Shapiro H."/>
            <person name="Aerts A."/>
            <person name="Otillar R.P."/>
            <person name="Terry A.Y."/>
            <person name="Boore J.L."/>
            <person name="Grigoriev I.V."/>
            <person name="Lindberg D.R."/>
            <person name="Seaver E.C."/>
            <person name="Weisblat D.A."/>
            <person name="Putnam N.H."/>
            <person name="Rokhsar D.S."/>
        </authorList>
    </citation>
    <scope>NUCLEOTIDE SEQUENCE</scope>
    <source>
        <strain evidence="13 15">I ESC-2004</strain>
    </source>
</reference>
<evidence type="ECO:0000256" key="2">
    <source>
        <dbReference type="ARBA" id="ARBA00022475"/>
    </source>
</evidence>
<evidence type="ECO:0000256" key="6">
    <source>
        <dbReference type="ARBA" id="ARBA00023136"/>
    </source>
</evidence>
<dbReference type="PROSITE" id="PS50262">
    <property type="entry name" value="G_PROTEIN_RECEP_F1_2"/>
    <property type="match status" value="1"/>
</dbReference>
<sequence length="730" mass="81908">MEGNGSALQIQGANLANTLYFMILLPVGFLGNLLTIIVTSFLIRHQPTRRSVPDLCVGVLAAVDLSSVVFIHPLTVTAMIGWKLPREACVYQSFASVAYLKLAFLLQITMATDRYVAVVRPLRYHRLSSLQLMRCVLLSVLMIALSCSAFTFGSGAGQVISLGLWSTCMHRWTFDGWPDYADLAINAVVYVLGLLVFVVCNCSLVRILWQYHTRRADSILKDLSCAVQAMDRKRVKNSPECAGEVPINQVHSLTECNSREATEHSGIDSAHDGVNKRHDSKKNDQNVLSKPRTLNGSVVNGGRIDHVVTPGKQAEGDVVQLKRHFYMKKSSSFAVPVTSRVQLRRTRSLEHINDVIHPAIPRSYSVTSIASTRSTSSEISHKKRIKYLRHTKRRRNHANVATPIKESVCIDGSSSQFLQFQQHLQKFVKKVQRKAKKQKREILLSKLVLLCASIFVLSWLPYLVSIQNKIGHLISDSLFNRVTYTLHCACRLFQIVQVLSATGMAISNSARNAALKLVYCNAMINPIFYGMCRKNYRKGYRYVAAMTAHVVSCGCLNKPGDDKLFFESKKKKVRRHLQAVEMARRNKQHALHLIQRTLNPPGEIFTPSAKLQALFSRCMQQSDSSSDVTTTSIDYEALAFDDVGLYENLHKVWSMYLNASQGEDCKDLADDDIELDVDYDALVDEPPVQEGGTIRTNRSDYCLESRAEQRSPRLAMSTPNILQLPPAMLR</sequence>
<protein>
    <recommendedName>
        <fullName evidence="12">G-protein coupled receptors family 1 profile domain-containing protein</fullName>
    </recommendedName>
</protein>
<evidence type="ECO:0000256" key="9">
    <source>
        <dbReference type="RuleBase" id="RU000688"/>
    </source>
</evidence>
<dbReference type="PROSITE" id="PS00237">
    <property type="entry name" value="G_PROTEIN_RECEP_F1_1"/>
    <property type="match status" value="1"/>
</dbReference>
<dbReference type="OrthoDB" id="9444602at2759"/>
<feature type="transmembrane region" description="Helical" evidence="11">
    <location>
        <begin position="55"/>
        <end position="82"/>
    </location>
</feature>
<dbReference type="GO" id="GO:0004930">
    <property type="term" value="F:G protein-coupled receptor activity"/>
    <property type="evidence" value="ECO:0007669"/>
    <property type="project" value="UniProtKB-KW"/>
</dbReference>
<keyword evidence="2" id="KW-1003">Cell membrane</keyword>
<feature type="transmembrane region" description="Helical" evidence="11">
    <location>
        <begin position="136"/>
        <end position="165"/>
    </location>
</feature>
<dbReference type="PRINTS" id="PR00237">
    <property type="entry name" value="GPCRRHODOPSN"/>
</dbReference>
<keyword evidence="7 9" id="KW-0675">Receptor</keyword>
<dbReference type="Pfam" id="PF00001">
    <property type="entry name" value="7tm_1"/>
    <property type="match status" value="1"/>
</dbReference>
<keyword evidence="3 9" id="KW-0812">Transmembrane</keyword>
<dbReference type="Gene3D" id="1.20.1070.10">
    <property type="entry name" value="Rhodopsin 7-helix transmembrane proteins"/>
    <property type="match status" value="2"/>
</dbReference>
<dbReference type="InterPro" id="IPR050569">
    <property type="entry name" value="TAAR"/>
</dbReference>
<dbReference type="CDD" id="cd00637">
    <property type="entry name" value="7tm_classA_rhodopsin-like"/>
    <property type="match status" value="1"/>
</dbReference>
<dbReference type="HOGENOM" id="CLU_379591_0_0_1"/>
<evidence type="ECO:0000256" key="11">
    <source>
        <dbReference type="SAM" id="Phobius"/>
    </source>
</evidence>
<gene>
    <name evidence="13" type="ORF">CAPTEDRAFT_192914</name>
</gene>
<feature type="region of interest" description="Disordered" evidence="10">
    <location>
        <begin position="261"/>
        <end position="308"/>
    </location>
</feature>
<dbReference type="EMBL" id="KB296320">
    <property type="protein sequence ID" value="ELU11884.1"/>
    <property type="molecule type" value="Genomic_DNA"/>
</dbReference>
<evidence type="ECO:0000256" key="1">
    <source>
        <dbReference type="ARBA" id="ARBA00004651"/>
    </source>
</evidence>
<evidence type="ECO:0000256" key="4">
    <source>
        <dbReference type="ARBA" id="ARBA00022989"/>
    </source>
</evidence>
<feature type="transmembrane region" description="Helical" evidence="11">
    <location>
        <begin position="443"/>
        <end position="464"/>
    </location>
</feature>
<evidence type="ECO:0000256" key="7">
    <source>
        <dbReference type="ARBA" id="ARBA00023170"/>
    </source>
</evidence>
<proteinExistence type="inferred from homology"/>
<keyword evidence="5 9" id="KW-0297">G-protein coupled receptor</keyword>
<dbReference type="PANTHER" id="PTHR24249">
    <property type="entry name" value="HISTAMINE RECEPTOR-RELATED G-PROTEIN COUPLED RECEPTOR"/>
    <property type="match status" value="1"/>
</dbReference>
<feature type="compositionally biased region" description="Polar residues" evidence="10">
    <location>
        <begin position="285"/>
        <end position="298"/>
    </location>
</feature>
<reference evidence="14" key="3">
    <citation type="submission" date="2015-06" db="UniProtKB">
        <authorList>
            <consortium name="EnsemblMetazoa"/>
        </authorList>
    </citation>
    <scope>IDENTIFICATION</scope>
</reference>
<organism evidence="13">
    <name type="scientific">Capitella teleta</name>
    <name type="common">Polychaete worm</name>
    <dbReference type="NCBI Taxonomy" id="283909"/>
    <lineage>
        <taxon>Eukaryota</taxon>
        <taxon>Metazoa</taxon>
        <taxon>Spiralia</taxon>
        <taxon>Lophotrochozoa</taxon>
        <taxon>Annelida</taxon>
        <taxon>Polychaeta</taxon>
        <taxon>Sedentaria</taxon>
        <taxon>Scolecida</taxon>
        <taxon>Capitellidae</taxon>
        <taxon>Capitella</taxon>
    </lineage>
</organism>
<feature type="domain" description="G-protein coupled receptors family 1 profile" evidence="12">
    <location>
        <begin position="31"/>
        <end position="529"/>
    </location>
</feature>
<dbReference type="SUPFAM" id="SSF81321">
    <property type="entry name" value="Family A G protein-coupled receptor-like"/>
    <property type="match status" value="1"/>
</dbReference>
<feature type="transmembrane region" description="Helical" evidence="11">
    <location>
        <begin position="20"/>
        <end position="43"/>
    </location>
</feature>
<evidence type="ECO:0000256" key="10">
    <source>
        <dbReference type="SAM" id="MobiDB-lite"/>
    </source>
</evidence>
<comment type="similarity">
    <text evidence="9">Belongs to the G-protein coupled receptor 1 family.</text>
</comment>
<reference evidence="15" key="1">
    <citation type="submission" date="2012-12" db="EMBL/GenBank/DDBJ databases">
        <authorList>
            <person name="Hellsten U."/>
            <person name="Grimwood J."/>
            <person name="Chapman J.A."/>
            <person name="Shapiro H."/>
            <person name="Aerts A."/>
            <person name="Otillar R.P."/>
            <person name="Terry A.Y."/>
            <person name="Boore J.L."/>
            <person name="Simakov O."/>
            <person name="Marletaz F."/>
            <person name="Cho S.-J."/>
            <person name="Edsinger-Gonzales E."/>
            <person name="Havlak P."/>
            <person name="Kuo D.-H."/>
            <person name="Larsson T."/>
            <person name="Lv J."/>
            <person name="Arendt D."/>
            <person name="Savage R."/>
            <person name="Osoegawa K."/>
            <person name="de Jong P."/>
            <person name="Lindberg D.R."/>
            <person name="Seaver E.C."/>
            <person name="Weisblat D.A."/>
            <person name="Putnam N.H."/>
            <person name="Grigoriev I.V."/>
            <person name="Rokhsar D.S."/>
        </authorList>
    </citation>
    <scope>NUCLEOTIDE SEQUENCE</scope>
    <source>
        <strain evidence="15">I ESC-2004</strain>
    </source>
</reference>
<feature type="transmembrane region" description="Helical" evidence="11">
    <location>
        <begin position="185"/>
        <end position="209"/>
    </location>
</feature>
<dbReference type="GO" id="GO:0005886">
    <property type="term" value="C:plasma membrane"/>
    <property type="evidence" value="ECO:0007669"/>
    <property type="project" value="UniProtKB-SubCell"/>
</dbReference>
<keyword evidence="8 9" id="KW-0807">Transducer</keyword>
<accession>R7V007</accession>
<feature type="compositionally biased region" description="Basic and acidic residues" evidence="10">
    <location>
        <begin position="261"/>
        <end position="284"/>
    </location>
</feature>
<dbReference type="EnsemblMetazoa" id="CapteT192914">
    <property type="protein sequence ID" value="CapteP192914"/>
    <property type="gene ID" value="CapteG192914"/>
</dbReference>
<keyword evidence="6 11" id="KW-0472">Membrane</keyword>
<evidence type="ECO:0000313" key="13">
    <source>
        <dbReference type="EMBL" id="ELU11884.1"/>
    </source>
</evidence>
<dbReference type="Proteomes" id="UP000014760">
    <property type="component" value="Unassembled WGS sequence"/>
</dbReference>
<evidence type="ECO:0000256" key="5">
    <source>
        <dbReference type="ARBA" id="ARBA00023040"/>
    </source>
</evidence>
<feature type="transmembrane region" description="Helical" evidence="11">
    <location>
        <begin position="94"/>
        <end position="116"/>
    </location>
</feature>
<dbReference type="InterPro" id="IPR017452">
    <property type="entry name" value="GPCR_Rhodpsn_7TM"/>
</dbReference>
<keyword evidence="15" id="KW-1185">Reference proteome</keyword>
<dbReference type="PANTHER" id="PTHR24249:SF372">
    <property type="entry name" value="G-PROTEIN COUPLED RECEPTORS FAMILY 1 PROFILE DOMAIN-CONTAINING PROTEIN"/>
    <property type="match status" value="1"/>
</dbReference>
<evidence type="ECO:0000313" key="14">
    <source>
        <dbReference type="EnsemblMetazoa" id="CapteP192914"/>
    </source>
</evidence>
<dbReference type="EMBL" id="AMQN01005567">
    <property type="status" value="NOT_ANNOTATED_CDS"/>
    <property type="molecule type" value="Genomic_DNA"/>
</dbReference>
<name>R7V007_CAPTE</name>
<evidence type="ECO:0000256" key="3">
    <source>
        <dbReference type="ARBA" id="ARBA00022692"/>
    </source>
</evidence>